<dbReference type="RefSeq" id="WP_004898928.1">
    <property type="nucleotide sequence ID" value="NZ_BBTI01000003.1"/>
</dbReference>
<protein>
    <submittedName>
        <fullName evidence="2">Uncharacterized protein</fullName>
    </submittedName>
</protein>
<evidence type="ECO:0000256" key="1">
    <source>
        <dbReference type="SAM" id="Coils"/>
    </source>
</evidence>
<dbReference type="HOGENOM" id="CLU_045524_0_0_6"/>
<accession>V2UEK6</accession>
<dbReference type="OrthoDB" id="6057646at2"/>
<organism evidence="2 3">
    <name type="scientific">Acinetobacter brisouii CIP 110357</name>
    <dbReference type="NCBI Taxonomy" id="1341683"/>
    <lineage>
        <taxon>Bacteria</taxon>
        <taxon>Pseudomonadati</taxon>
        <taxon>Pseudomonadota</taxon>
        <taxon>Gammaproteobacteria</taxon>
        <taxon>Moraxellales</taxon>
        <taxon>Moraxellaceae</taxon>
        <taxon>Acinetobacter</taxon>
    </lineage>
</organism>
<sequence>MILYQTIFNVDSQSKTLEDVKNICCEWLYASRNSKFNSKNLKFNAYEDIDIISPNHSERVLANYVDCDQVENFYFEYQKDIHKSNQWITIIAIEKNATNFKIGVKLKTISTSPRPDNQPIKKPLIISKLIDELGAAFDGEFLIDQINYLDNSTYWIETVSKFVNGDFTGHLPCVYLSQPVCFNEEQIQDLQKELFGLAHIFIEPQDNYQAFSYKLKEASNSKNAYNGSIGIYWKNGFSKKLFLKADQTTQLLINNLNRLVRSSLLVQKFPKSLTRHSILEKKFRTQIDGLKQKELKNPQDYEELIKLYDAEIEAKNKKILELENNSYQYDYQDFSREVSPEDSNNSFSIPFNISQYFEKEIKHKMYNLLLELQVDNLGLSDRKKEIFEDIVSNIKQDKDYEEYSNQIEHLKNVLNDFKGNNTKLRKALSPFNIELSEDGKHLKANFRLDTRYPQSFAKTPSDNRAGKNIYRDFKKILY</sequence>
<dbReference type="AlphaFoldDB" id="V2UEK6"/>
<proteinExistence type="predicted"/>
<dbReference type="EMBL" id="AYEU01000001">
    <property type="protein sequence ID" value="ESK52988.1"/>
    <property type="molecule type" value="Genomic_DNA"/>
</dbReference>
<dbReference type="Proteomes" id="UP000018418">
    <property type="component" value="Unassembled WGS sequence"/>
</dbReference>
<keyword evidence="3" id="KW-1185">Reference proteome</keyword>
<dbReference type="PATRIC" id="fig|1341683.3.peg.93"/>
<keyword evidence="1" id="KW-0175">Coiled coil</keyword>
<reference evidence="2 3" key="1">
    <citation type="submission" date="2013-10" db="EMBL/GenBank/DDBJ databases">
        <title>The Genome Sequence of Acinetobacter brisouii CIP 110357.</title>
        <authorList>
            <consortium name="The Broad Institute Genomics Platform"/>
            <consortium name="The Broad Institute Genome Sequencing Center for Infectious Disease"/>
            <person name="Cerqueira G."/>
            <person name="Feldgarden M."/>
            <person name="Courvalin P."/>
            <person name="Grillot-Courvalin C."/>
            <person name="Clermont D."/>
            <person name="Rocha E."/>
            <person name="Yoon E.-J."/>
            <person name="Nemec A."/>
            <person name="Young S.K."/>
            <person name="Zeng Q."/>
            <person name="Gargeya S."/>
            <person name="Fitzgerald M."/>
            <person name="Abouelleil A."/>
            <person name="Alvarado L."/>
            <person name="Berlin A.M."/>
            <person name="Chapman S.B."/>
            <person name="Gainer-Dewar J."/>
            <person name="Goldberg J."/>
            <person name="Gnerre S."/>
            <person name="Griggs A."/>
            <person name="Gujja S."/>
            <person name="Hansen M."/>
            <person name="Howarth C."/>
            <person name="Imamovic A."/>
            <person name="Ireland A."/>
            <person name="Larimer J."/>
            <person name="McCowan C."/>
            <person name="Murphy C."/>
            <person name="Pearson M."/>
            <person name="Poon T.W."/>
            <person name="Priest M."/>
            <person name="Roberts A."/>
            <person name="Saif S."/>
            <person name="Shea T."/>
            <person name="Sykes S."/>
            <person name="Wortman J."/>
            <person name="Nusbaum C."/>
            <person name="Birren B."/>
        </authorList>
    </citation>
    <scope>NUCLEOTIDE SEQUENCE [LARGE SCALE GENOMIC DNA]</scope>
    <source>
        <strain evidence="2 3">CIP 110357</strain>
    </source>
</reference>
<feature type="coiled-coil region" evidence="1">
    <location>
        <begin position="400"/>
        <end position="427"/>
    </location>
</feature>
<gene>
    <name evidence="2" type="ORF">P255_00093</name>
</gene>
<evidence type="ECO:0000313" key="2">
    <source>
        <dbReference type="EMBL" id="ESK52988.1"/>
    </source>
</evidence>
<name>V2UEK6_9GAMM</name>
<comment type="caution">
    <text evidence="2">The sequence shown here is derived from an EMBL/GenBank/DDBJ whole genome shotgun (WGS) entry which is preliminary data.</text>
</comment>
<evidence type="ECO:0000313" key="3">
    <source>
        <dbReference type="Proteomes" id="UP000018418"/>
    </source>
</evidence>